<proteinExistence type="predicted"/>
<keyword evidence="1" id="KW-0472">Membrane</keyword>
<accession>A0A9P8EQB2</accession>
<reference evidence="2" key="1">
    <citation type="journal article" date="2021" name="J Fungi (Basel)">
        <title>Virulence traits and population genomics of the black yeast Aureobasidium melanogenum.</title>
        <authorList>
            <person name="Cernosa A."/>
            <person name="Sun X."/>
            <person name="Gostincar C."/>
            <person name="Fang C."/>
            <person name="Gunde-Cimerman N."/>
            <person name="Song Z."/>
        </authorList>
    </citation>
    <scope>NUCLEOTIDE SEQUENCE</scope>
    <source>
        <strain evidence="2">EXF-9911</strain>
    </source>
</reference>
<feature type="transmembrane region" description="Helical" evidence="1">
    <location>
        <begin position="120"/>
        <end position="138"/>
    </location>
</feature>
<keyword evidence="1" id="KW-1133">Transmembrane helix</keyword>
<evidence type="ECO:0000313" key="3">
    <source>
        <dbReference type="Proteomes" id="UP000779574"/>
    </source>
</evidence>
<evidence type="ECO:0000256" key="1">
    <source>
        <dbReference type="SAM" id="Phobius"/>
    </source>
</evidence>
<keyword evidence="1" id="KW-0812">Transmembrane</keyword>
<gene>
    <name evidence="2" type="ORF">KCU76_g4414</name>
</gene>
<reference evidence="2" key="2">
    <citation type="submission" date="2021-08" db="EMBL/GenBank/DDBJ databases">
        <authorList>
            <person name="Gostincar C."/>
            <person name="Sun X."/>
            <person name="Song Z."/>
            <person name="Gunde-Cimerman N."/>
        </authorList>
    </citation>
    <scope>NUCLEOTIDE SEQUENCE</scope>
    <source>
        <strain evidence="2">EXF-9911</strain>
    </source>
</reference>
<dbReference type="AlphaFoldDB" id="A0A9P8EQB2"/>
<comment type="caution">
    <text evidence="2">The sequence shown here is derived from an EMBL/GenBank/DDBJ whole genome shotgun (WGS) entry which is preliminary data.</text>
</comment>
<sequence>MSWFKGTVSLASIAAKRIVKPMNTIVRSAVPRRAPRVIETQTQQSGPTQSSILHEILSQNQSPGSKVTFGAAMLLGATILITPFKEGSPARVIMTSTDALLRQRKTQRAPTIITNWLKASYVWIVIHVWTLLLAIATWKLRRY</sequence>
<evidence type="ECO:0000313" key="2">
    <source>
        <dbReference type="EMBL" id="KAG9695514.1"/>
    </source>
</evidence>
<organism evidence="2 3">
    <name type="scientific">Aureobasidium melanogenum</name>
    <name type="common">Aureobasidium pullulans var. melanogenum</name>
    <dbReference type="NCBI Taxonomy" id="46634"/>
    <lineage>
        <taxon>Eukaryota</taxon>
        <taxon>Fungi</taxon>
        <taxon>Dikarya</taxon>
        <taxon>Ascomycota</taxon>
        <taxon>Pezizomycotina</taxon>
        <taxon>Dothideomycetes</taxon>
        <taxon>Dothideomycetidae</taxon>
        <taxon>Dothideales</taxon>
        <taxon>Saccotheciaceae</taxon>
        <taxon>Aureobasidium</taxon>
    </lineage>
</organism>
<feature type="non-terminal residue" evidence="2">
    <location>
        <position position="1"/>
    </location>
</feature>
<protein>
    <submittedName>
        <fullName evidence="2">Uncharacterized protein</fullName>
    </submittedName>
</protein>
<name>A0A9P8EQB2_AURME</name>
<dbReference type="Proteomes" id="UP000779574">
    <property type="component" value="Unassembled WGS sequence"/>
</dbReference>
<dbReference type="OrthoDB" id="3909161at2759"/>
<dbReference type="EMBL" id="JAHFXF010000128">
    <property type="protein sequence ID" value="KAG9695514.1"/>
    <property type="molecule type" value="Genomic_DNA"/>
</dbReference>